<evidence type="ECO:0000313" key="1">
    <source>
        <dbReference type="EMBL" id="KAJ2804008.1"/>
    </source>
</evidence>
<proteinExistence type="predicted"/>
<dbReference type="Proteomes" id="UP001140096">
    <property type="component" value="Unassembled WGS sequence"/>
</dbReference>
<dbReference type="EMBL" id="JANBUP010001709">
    <property type="protein sequence ID" value="KAJ2804008.1"/>
    <property type="molecule type" value="Genomic_DNA"/>
</dbReference>
<organism evidence="1 2">
    <name type="scientific">Coemansia furcata</name>
    <dbReference type="NCBI Taxonomy" id="417177"/>
    <lineage>
        <taxon>Eukaryota</taxon>
        <taxon>Fungi</taxon>
        <taxon>Fungi incertae sedis</taxon>
        <taxon>Zoopagomycota</taxon>
        <taxon>Kickxellomycotina</taxon>
        <taxon>Kickxellomycetes</taxon>
        <taxon>Kickxellales</taxon>
        <taxon>Kickxellaceae</taxon>
        <taxon>Coemansia</taxon>
    </lineage>
</organism>
<protein>
    <submittedName>
        <fullName evidence="1">Uncharacterized protein</fullName>
    </submittedName>
</protein>
<comment type="caution">
    <text evidence="1">The sequence shown here is derived from an EMBL/GenBank/DDBJ whole genome shotgun (WGS) entry which is preliminary data.</text>
</comment>
<reference evidence="1" key="1">
    <citation type="submission" date="2022-07" db="EMBL/GenBank/DDBJ databases">
        <title>Phylogenomic reconstructions and comparative analyses of Kickxellomycotina fungi.</title>
        <authorList>
            <person name="Reynolds N.K."/>
            <person name="Stajich J.E."/>
            <person name="Barry K."/>
            <person name="Grigoriev I.V."/>
            <person name="Crous P."/>
            <person name="Smith M.E."/>
        </authorList>
    </citation>
    <scope>NUCLEOTIDE SEQUENCE</scope>
    <source>
        <strain evidence="1">CBS 102833</strain>
    </source>
</reference>
<keyword evidence="2" id="KW-1185">Reference proteome</keyword>
<gene>
    <name evidence="1" type="ORF">H4S07_004330</name>
</gene>
<accession>A0ACC1L9P8</accession>
<name>A0ACC1L9P8_9FUNG</name>
<sequence>MGLSEQKERMIFSADPRNTTWSSDKGRFGFKMLEKMGWSEGKGLGANEDGMKEHVKIKLKSNNFGIGADRKNIRNWLENADGFSELLSRLNSDTNTPSETADSDESKKKRKKEEKKKLKKKAKEEAEQKSDVATAESVESTETVLIAASVKLNRLSHRTKFRNMKRMALQDEKGLQEIFGVRSAPSTFANTPDAKESESPSGTSTPPPSLPASLKTTQIIETGVSVSDYFAQKVAANPALASLYGVEPASAKPAAVVDSESSAEDSEAEAPVSKKRKAESTDSKKEKKKAKEEKKRAKEEKKKAKANKKDAKKEKKDKKSKSLST</sequence>
<evidence type="ECO:0000313" key="2">
    <source>
        <dbReference type="Proteomes" id="UP001140096"/>
    </source>
</evidence>